<feature type="compositionally biased region" description="Polar residues" evidence="1">
    <location>
        <begin position="281"/>
        <end position="290"/>
    </location>
</feature>
<feature type="compositionally biased region" description="Basic and acidic residues" evidence="1">
    <location>
        <begin position="210"/>
        <end position="223"/>
    </location>
</feature>
<protein>
    <submittedName>
        <fullName evidence="2">Uncharacterized protein</fullName>
    </submittedName>
</protein>
<sequence>MTGGDSHLIKSEHNRNRFWSYRMPNYTLSTGSKYRDRSLSVSSKQLKRIKREVKQLQIEGKQLPTNVLPAKFPDFITFSDENLSNNDLKIPTKRLEVYNKSLSMIIFVILNIHVDGFESNVGRLVTKDRPVSFQLNLPSKENLDEMVKRTQIITERYIHDMLFQDLAEFQKHNELNEYIHIFISKLYQNNVFSLKDDLIKQETPSPSDDNMAKDSESEERGEKEGDDNESLIVKSRGGKECDDNDESSSNIDNLKYKGGNSPSNNADSKSLFRPISRTGESKSSLGSSVEFSSKKSKDRTWAKFKNSSATTKGITKSLWRSLRWQRSPLKREENVQETDDLFTQYYKSNDKTEENSAAISLAGTEILTIGSWAQPLTSLISKQSVRSINEESVPAEIIINKTNVPTDSEINDNQKTTSQRSRRDSISNTIKDKSKSLKAKASNPFKSFSKNK</sequence>
<reference evidence="2 3" key="1">
    <citation type="journal article" date="2012" name="Eukaryot. Cell">
        <title>Draft genome sequence of Wickerhamomyces ciferrii NRRL Y-1031 F-60-10.</title>
        <authorList>
            <person name="Schneider J."/>
            <person name="Andrea H."/>
            <person name="Blom J."/>
            <person name="Jaenicke S."/>
            <person name="Ruckert C."/>
            <person name="Schorsch C."/>
            <person name="Szczepanowski R."/>
            <person name="Farwick M."/>
            <person name="Goesmann A."/>
            <person name="Puhler A."/>
            <person name="Schaffer S."/>
            <person name="Tauch A."/>
            <person name="Kohler T."/>
            <person name="Brinkrolf K."/>
        </authorList>
    </citation>
    <scope>NUCLEOTIDE SEQUENCE [LARGE SCALE GENOMIC DNA]</scope>
    <source>
        <strain evidence="3">ATCC 14091 / BCRC 22168 / CBS 111 / JCM 3599 / NBRC 0793 / NRRL Y-1031 F-60-10</strain>
    </source>
</reference>
<dbReference type="AlphaFoldDB" id="K0KQW5"/>
<name>K0KQW5_WICCF</name>
<organism evidence="2 3">
    <name type="scientific">Wickerhamomyces ciferrii (strain ATCC 14091 / BCRC 22168 / CBS 111 / JCM 3599 / NBRC 0793 / NRRL Y-1031 F-60-10)</name>
    <name type="common">Yeast</name>
    <name type="synonym">Pichia ciferrii</name>
    <dbReference type="NCBI Taxonomy" id="1206466"/>
    <lineage>
        <taxon>Eukaryota</taxon>
        <taxon>Fungi</taxon>
        <taxon>Dikarya</taxon>
        <taxon>Ascomycota</taxon>
        <taxon>Saccharomycotina</taxon>
        <taxon>Saccharomycetes</taxon>
        <taxon>Phaffomycetales</taxon>
        <taxon>Wickerhamomycetaceae</taxon>
        <taxon>Wickerhamomyces</taxon>
    </lineage>
</organism>
<feature type="compositionally biased region" description="Polar residues" evidence="1">
    <location>
        <begin position="404"/>
        <end position="419"/>
    </location>
</feature>
<evidence type="ECO:0000313" key="3">
    <source>
        <dbReference type="Proteomes" id="UP000009328"/>
    </source>
</evidence>
<dbReference type="InParanoid" id="K0KQW5"/>
<proteinExistence type="predicted"/>
<feature type="region of interest" description="Disordered" evidence="1">
    <location>
        <begin position="200"/>
        <end position="290"/>
    </location>
</feature>
<dbReference type="EMBL" id="CAIF01000136">
    <property type="protein sequence ID" value="CCH44517.1"/>
    <property type="molecule type" value="Genomic_DNA"/>
</dbReference>
<feature type="compositionally biased region" description="Basic and acidic residues" evidence="1">
    <location>
        <begin position="421"/>
        <end position="435"/>
    </location>
</feature>
<comment type="caution">
    <text evidence="2">The sequence shown here is derived from an EMBL/GenBank/DDBJ whole genome shotgun (WGS) entry which is preliminary data.</text>
</comment>
<accession>K0KQW5</accession>
<keyword evidence="3" id="KW-1185">Reference proteome</keyword>
<gene>
    <name evidence="2" type="ORF">BN7_4082</name>
</gene>
<evidence type="ECO:0000256" key="1">
    <source>
        <dbReference type="SAM" id="MobiDB-lite"/>
    </source>
</evidence>
<dbReference type="Proteomes" id="UP000009328">
    <property type="component" value="Unassembled WGS sequence"/>
</dbReference>
<evidence type="ECO:0000313" key="2">
    <source>
        <dbReference type="EMBL" id="CCH44517.1"/>
    </source>
</evidence>
<dbReference type="HOGENOM" id="CLU_605816_0_0_1"/>
<feature type="region of interest" description="Disordered" evidence="1">
    <location>
        <begin position="404"/>
        <end position="452"/>
    </location>
</feature>